<keyword evidence="10" id="KW-0813">Transport</keyword>
<accession>A0A2V1HR30</accession>
<dbReference type="PANTHER" id="PTHR28259">
    <property type="entry name" value="FLUORIDE EXPORT PROTEIN 1-RELATED"/>
    <property type="match status" value="1"/>
</dbReference>
<evidence type="ECO:0000256" key="2">
    <source>
        <dbReference type="ARBA" id="ARBA00022475"/>
    </source>
</evidence>
<comment type="similarity">
    <text evidence="7 10">Belongs to the fluoride channel Fluc/FEX (TC 1.A.43) family.</text>
</comment>
<dbReference type="OrthoDB" id="5148600at2"/>
<dbReference type="PANTHER" id="PTHR28259:SF1">
    <property type="entry name" value="FLUORIDE EXPORT PROTEIN 1-RELATED"/>
    <property type="match status" value="1"/>
</dbReference>
<keyword evidence="3 10" id="KW-0812">Transmembrane</keyword>
<keyword evidence="10" id="KW-0406">Ion transport</keyword>
<keyword evidence="4 10" id="KW-1133">Transmembrane helix</keyword>
<dbReference type="GO" id="GO:0005886">
    <property type="term" value="C:plasma membrane"/>
    <property type="evidence" value="ECO:0007669"/>
    <property type="project" value="UniProtKB-SubCell"/>
</dbReference>
<dbReference type="GO" id="GO:0062054">
    <property type="term" value="F:fluoride channel activity"/>
    <property type="evidence" value="ECO:0007669"/>
    <property type="project" value="UniProtKB-UniRule"/>
</dbReference>
<keyword evidence="2 10" id="KW-1003">Cell membrane</keyword>
<evidence type="ECO:0000256" key="6">
    <source>
        <dbReference type="ARBA" id="ARBA00023303"/>
    </source>
</evidence>
<evidence type="ECO:0000256" key="10">
    <source>
        <dbReference type="HAMAP-Rule" id="MF_00454"/>
    </source>
</evidence>
<keyword evidence="6 10" id="KW-0407">Ion channel</keyword>
<dbReference type="GO" id="GO:0046872">
    <property type="term" value="F:metal ion binding"/>
    <property type="evidence" value="ECO:0007669"/>
    <property type="project" value="UniProtKB-KW"/>
</dbReference>
<keyword evidence="10" id="KW-0479">Metal-binding</keyword>
<evidence type="ECO:0000256" key="7">
    <source>
        <dbReference type="ARBA" id="ARBA00035120"/>
    </source>
</evidence>
<feature type="binding site" evidence="10">
    <location>
        <position position="76"/>
    </location>
    <ligand>
        <name>Na(+)</name>
        <dbReference type="ChEBI" id="CHEBI:29101"/>
        <note>structural</note>
    </ligand>
</feature>
<evidence type="ECO:0000256" key="9">
    <source>
        <dbReference type="ARBA" id="ARBA00049940"/>
    </source>
</evidence>
<dbReference type="Proteomes" id="UP000244893">
    <property type="component" value="Unassembled WGS sequence"/>
</dbReference>
<evidence type="ECO:0000256" key="4">
    <source>
        <dbReference type="ARBA" id="ARBA00022989"/>
    </source>
</evidence>
<comment type="activity regulation">
    <text evidence="10">Na(+) is not transported, but it plays an essential structural role and its presence is essential for fluoride channel function.</text>
</comment>
<comment type="function">
    <text evidence="9 10">Fluoride-specific ion channel. Important for reducing fluoride concentration in the cell, thus reducing its toxicity.</text>
</comment>
<comment type="caution">
    <text evidence="11">The sequence shown here is derived from an EMBL/GenBank/DDBJ whole genome shotgun (WGS) entry which is preliminary data.</text>
</comment>
<dbReference type="EMBL" id="QEOP01000004">
    <property type="protein sequence ID" value="PVZ93430.1"/>
    <property type="molecule type" value="Genomic_DNA"/>
</dbReference>
<feature type="transmembrane region" description="Helical" evidence="10">
    <location>
        <begin position="104"/>
        <end position="125"/>
    </location>
</feature>
<evidence type="ECO:0000256" key="8">
    <source>
        <dbReference type="ARBA" id="ARBA00035585"/>
    </source>
</evidence>
<dbReference type="NCBIfam" id="TIGR00494">
    <property type="entry name" value="crcB"/>
    <property type="match status" value="1"/>
</dbReference>
<feature type="binding site" evidence="10">
    <location>
        <position position="79"/>
    </location>
    <ligand>
        <name>Na(+)</name>
        <dbReference type="ChEBI" id="CHEBI:29101"/>
        <note>structural</note>
    </ligand>
</feature>
<dbReference type="HAMAP" id="MF_00454">
    <property type="entry name" value="FluC"/>
    <property type="match status" value="1"/>
</dbReference>
<feature type="transmembrane region" description="Helical" evidence="10">
    <location>
        <begin position="66"/>
        <end position="84"/>
    </location>
</feature>
<evidence type="ECO:0000256" key="3">
    <source>
        <dbReference type="ARBA" id="ARBA00022692"/>
    </source>
</evidence>
<feature type="transmembrane region" description="Helical" evidence="10">
    <location>
        <begin position="34"/>
        <end position="59"/>
    </location>
</feature>
<dbReference type="AlphaFoldDB" id="A0A2V1HR30"/>
<evidence type="ECO:0000256" key="1">
    <source>
        <dbReference type="ARBA" id="ARBA00004651"/>
    </source>
</evidence>
<protein>
    <recommendedName>
        <fullName evidence="10">Fluoride-specific ion channel FluC</fullName>
    </recommendedName>
</protein>
<name>A0A2V1HR30_9MICO</name>
<comment type="catalytic activity">
    <reaction evidence="8">
        <text>fluoride(in) = fluoride(out)</text>
        <dbReference type="Rhea" id="RHEA:76159"/>
        <dbReference type="ChEBI" id="CHEBI:17051"/>
    </reaction>
    <physiologicalReaction direction="left-to-right" evidence="8">
        <dbReference type="Rhea" id="RHEA:76160"/>
    </physiologicalReaction>
</comment>
<evidence type="ECO:0000313" key="12">
    <source>
        <dbReference type="Proteomes" id="UP000244893"/>
    </source>
</evidence>
<dbReference type="RefSeq" id="WP_116757758.1">
    <property type="nucleotide sequence ID" value="NZ_JBHUEX010000001.1"/>
</dbReference>
<keyword evidence="5 10" id="KW-0472">Membrane</keyword>
<sequence>MTLLLLVATAAAGGVGAAFRLFLDGVIRGRTRPGFPLGTVVINISGSLAIGLVAGLVAGGVLPTEVSLVVATGFLGGYTTFSTASYETVRLVQARRLGAAALNAVGTVVVSTAAAAAGIAVGLLISG</sequence>
<dbReference type="Pfam" id="PF02537">
    <property type="entry name" value="CRCB"/>
    <property type="match status" value="1"/>
</dbReference>
<organism evidence="11 12">
    <name type="scientific">Amnibacterium flavum</name>
    <dbReference type="NCBI Taxonomy" id="2173173"/>
    <lineage>
        <taxon>Bacteria</taxon>
        <taxon>Bacillati</taxon>
        <taxon>Actinomycetota</taxon>
        <taxon>Actinomycetes</taxon>
        <taxon>Micrococcales</taxon>
        <taxon>Microbacteriaceae</taxon>
        <taxon>Amnibacterium</taxon>
    </lineage>
</organism>
<dbReference type="GO" id="GO:0140114">
    <property type="term" value="P:cellular detoxification of fluoride"/>
    <property type="evidence" value="ECO:0007669"/>
    <property type="project" value="UniProtKB-UniRule"/>
</dbReference>
<gene>
    <name evidence="10 11" type="primary">crcB</name>
    <name evidence="10" type="synonym">fluC</name>
    <name evidence="11" type="ORF">DDQ50_15800</name>
</gene>
<reference evidence="11 12" key="1">
    <citation type="submission" date="2018-05" db="EMBL/GenBank/DDBJ databases">
        <title>Amnibacterium sp. M8JJ-5, whole genome shotgun sequence.</title>
        <authorList>
            <person name="Tuo L."/>
        </authorList>
    </citation>
    <scope>NUCLEOTIDE SEQUENCE [LARGE SCALE GENOMIC DNA]</scope>
    <source>
        <strain evidence="11 12">M8JJ-5</strain>
    </source>
</reference>
<keyword evidence="12" id="KW-1185">Reference proteome</keyword>
<comment type="subcellular location">
    <subcellularLocation>
        <location evidence="1 10">Cell membrane</location>
        <topology evidence="1 10">Multi-pass membrane protein</topology>
    </subcellularLocation>
</comment>
<proteinExistence type="inferred from homology"/>
<evidence type="ECO:0000256" key="5">
    <source>
        <dbReference type="ARBA" id="ARBA00023136"/>
    </source>
</evidence>
<keyword evidence="10" id="KW-0915">Sodium</keyword>
<dbReference type="InterPro" id="IPR003691">
    <property type="entry name" value="FluC"/>
</dbReference>
<evidence type="ECO:0000313" key="11">
    <source>
        <dbReference type="EMBL" id="PVZ93430.1"/>
    </source>
</evidence>